<evidence type="ECO:0000313" key="2">
    <source>
        <dbReference type="EMBL" id="KAJ3642112.1"/>
    </source>
</evidence>
<feature type="compositionally biased region" description="Polar residues" evidence="1">
    <location>
        <begin position="7"/>
        <end position="19"/>
    </location>
</feature>
<name>A0AA38M4E0_9CUCU</name>
<proteinExistence type="predicted"/>
<organism evidence="2 3">
    <name type="scientific">Zophobas morio</name>
    <dbReference type="NCBI Taxonomy" id="2755281"/>
    <lineage>
        <taxon>Eukaryota</taxon>
        <taxon>Metazoa</taxon>
        <taxon>Ecdysozoa</taxon>
        <taxon>Arthropoda</taxon>
        <taxon>Hexapoda</taxon>
        <taxon>Insecta</taxon>
        <taxon>Pterygota</taxon>
        <taxon>Neoptera</taxon>
        <taxon>Endopterygota</taxon>
        <taxon>Coleoptera</taxon>
        <taxon>Polyphaga</taxon>
        <taxon>Cucujiformia</taxon>
        <taxon>Tenebrionidae</taxon>
        <taxon>Zophobas</taxon>
    </lineage>
</organism>
<evidence type="ECO:0000313" key="3">
    <source>
        <dbReference type="Proteomes" id="UP001168821"/>
    </source>
</evidence>
<feature type="region of interest" description="Disordered" evidence="1">
    <location>
        <begin position="1"/>
        <end position="22"/>
    </location>
</feature>
<keyword evidence="3" id="KW-1185">Reference proteome</keyword>
<comment type="caution">
    <text evidence="2">The sequence shown here is derived from an EMBL/GenBank/DDBJ whole genome shotgun (WGS) entry which is preliminary data.</text>
</comment>
<protein>
    <submittedName>
        <fullName evidence="2">Uncharacterized protein</fullName>
    </submittedName>
</protein>
<feature type="region of interest" description="Disordered" evidence="1">
    <location>
        <begin position="34"/>
        <end position="90"/>
    </location>
</feature>
<evidence type="ECO:0000256" key="1">
    <source>
        <dbReference type="SAM" id="MobiDB-lite"/>
    </source>
</evidence>
<accession>A0AA38M4E0</accession>
<dbReference type="AlphaFoldDB" id="A0AA38M4E0"/>
<feature type="compositionally biased region" description="Acidic residues" evidence="1">
    <location>
        <begin position="77"/>
        <end position="90"/>
    </location>
</feature>
<gene>
    <name evidence="2" type="ORF">Zmor_024926</name>
</gene>
<dbReference type="Proteomes" id="UP001168821">
    <property type="component" value="Unassembled WGS sequence"/>
</dbReference>
<sequence length="90" mass="9893">MAPPAQSLDNGTAYSQTDPSLFVHSEPKFNRTICDPYKQQPCKLPRQTRPLSSDRLRSRCGAAPAFAHPHAHSCPPLDDDDDDDDGGDDE</sequence>
<feature type="compositionally biased region" description="Low complexity" evidence="1">
    <location>
        <begin position="62"/>
        <end position="76"/>
    </location>
</feature>
<reference evidence="2" key="1">
    <citation type="journal article" date="2023" name="G3 (Bethesda)">
        <title>Whole genome assemblies of Zophobas morio and Tenebrio molitor.</title>
        <authorList>
            <person name="Kaur S."/>
            <person name="Stinson S.A."/>
            <person name="diCenzo G.C."/>
        </authorList>
    </citation>
    <scope>NUCLEOTIDE SEQUENCE</scope>
    <source>
        <strain evidence="2">QUZm001</strain>
    </source>
</reference>
<dbReference type="EMBL" id="JALNTZ010000008">
    <property type="protein sequence ID" value="KAJ3642112.1"/>
    <property type="molecule type" value="Genomic_DNA"/>
</dbReference>